<protein>
    <submittedName>
        <fullName evidence="2">Heterokaryon incompatibility protein-domain-containing protein</fullName>
    </submittedName>
</protein>
<evidence type="ECO:0000259" key="1">
    <source>
        <dbReference type="Pfam" id="PF06985"/>
    </source>
</evidence>
<evidence type="ECO:0000313" key="2">
    <source>
        <dbReference type="EMBL" id="KAH7316886.1"/>
    </source>
</evidence>
<name>A0A8K0SV30_9HYPO</name>
<dbReference type="AlphaFoldDB" id="A0A8K0SV30"/>
<gene>
    <name evidence="2" type="ORF">B0I35DRAFT_451706</name>
</gene>
<dbReference type="EMBL" id="JAGPNK010000008">
    <property type="protein sequence ID" value="KAH7316886.1"/>
    <property type="molecule type" value="Genomic_DNA"/>
</dbReference>
<dbReference type="OrthoDB" id="5362512at2759"/>
<sequence>MEVWGDGITFYVPSVLDIGASNHEIRVFETGGARGRYVCLSHCWGAHKPLQTTKATLSARCDKIPWAHIPLTYQDAISLARMLGFRYIWIDSLCIVQDDRQDWVRESKAMVDVYERCFLVLAAASSKNSECGMFVEVDCPLFQRAWVFQELLLAPRTLHLAESEMMWECRMKRHLSRAWWDLVERYAPLNLTHRTDRLPALSGLAKQMAKKRASSRYIAGMWEDSLDADLLWSRRGSSWPATKPVNSSVYVAPSWSWASIMAARGNGSRLFMPK</sequence>
<reference evidence="2" key="1">
    <citation type="journal article" date="2021" name="Nat. Commun.">
        <title>Genetic determinants of endophytism in the Arabidopsis root mycobiome.</title>
        <authorList>
            <person name="Mesny F."/>
            <person name="Miyauchi S."/>
            <person name="Thiergart T."/>
            <person name="Pickel B."/>
            <person name="Atanasova L."/>
            <person name="Karlsson M."/>
            <person name="Huettel B."/>
            <person name="Barry K.W."/>
            <person name="Haridas S."/>
            <person name="Chen C."/>
            <person name="Bauer D."/>
            <person name="Andreopoulos W."/>
            <person name="Pangilinan J."/>
            <person name="LaButti K."/>
            <person name="Riley R."/>
            <person name="Lipzen A."/>
            <person name="Clum A."/>
            <person name="Drula E."/>
            <person name="Henrissat B."/>
            <person name="Kohler A."/>
            <person name="Grigoriev I.V."/>
            <person name="Martin F.M."/>
            <person name="Hacquard S."/>
        </authorList>
    </citation>
    <scope>NUCLEOTIDE SEQUENCE</scope>
    <source>
        <strain evidence="2">MPI-CAGE-CH-0235</strain>
    </source>
</reference>
<proteinExistence type="predicted"/>
<comment type="caution">
    <text evidence="2">The sequence shown here is derived from an EMBL/GenBank/DDBJ whole genome shotgun (WGS) entry which is preliminary data.</text>
</comment>
<dbReference type="PANTHER" id="PTHR33112:SF9">
    <property type="entry name" value="HETEROKARYON INCOMPATIBILITY DOMAIN-CONTAINING PROTEIN"/>
    <property type="match status" value="1"/>
</dbReference>
<feature type="domain" description="Heterokaryon incompatibility" evidence="1">
    <location>
        <begin position="37"/>
        <end position="131"/>
    </location>
</feature>
<dbReference type="Proteomes" id="UP000813444">
    <property type="component" value="Unassembled WGS sequence"/>
</dbReference>
<accession>A0A8K0SV30</accession>
<dbReference type="PANTHER" id="PTHR33112">
    <property type="entry name" value="DOMAIN PROTEIN, PUTATIVE-RELATED"/>
    <property type="match status" value="1"/>
</dbReference>
<organism evidence="2 3">
    <name type="scientific">Stachybotrys elegans</name>
    <dbReference type="NCBI Taxonomy" id="80388"/>
    <lineage>
        <taxon>Eukaryota</taxon>
        <taxon>Fungi</taxon>
        <taxon>Dikarya</taxon>
        <taxon>Ascomycota</taxon>
        <taxon>Pezizomycotina</taxon>
        <taxon>Sordariomycetes</taxon>
        <taxon>Hypocreomycetidae</taxon>
        <taxon>Hypocreales</taxon>
        <taxon>Stachybotryaceae</taxon>
        <taxon>Stachybotrys</taxon>
    </lineage>
</organism>
<keyword evidence="3" id="KW-1185">Reference proteome</keyword>
<evidence type="ECO:0000313" key="3">
    <source>
        <dbReference type="Proteomes" id="UP000813444"/>
    </source>
</evidence>
<dbReference type="InterPro" id="IPR010730">
    <property type="entry name" value="HET"/>
</dbReference>
<dbReference type="Pfam" id="PF06985">
    <property type="entry name" value="HET"/>
    <property type="match status" value="1"/>
</dbReference>